<dbReference type="PANTHER" id="PTHR32024">
    <property type="entry name" value="TRK SYSTEM POTASSIUM UPTAKE PROTEIN TRKG-RELATED"/>
    <property type="match status" value="1"/>
</dbReference>
<dbReference type="OrthoDB" id="9810952at2"/>
<evidence type="ECO:0000256" key="5">
    <source>
        <dbReference type="ARBA" id="ARBA00022989"/>
    </source>
</evidence>
<evidence type="ECO:0008006" key="11">
    <source>
        <dbReference type="Google" id="ProtNLM"/>
    </source>
</evidence>
<keyword evidence="5 8" id="KW-1133">Transmembrane helix</keyword>
<evidence type="ECO:0000256" key="6">
    <source>
        <dbReference type="ARBA" id="ARBA00023065"/>
    </source>
</evidence>
<comment type="subcellular location">
    <subcellularLocation>
        <location evidence="1">Cell membrane</location>
        <topology evidence="1">Multi-pass membrane protein</topology>
    </subcellularLocation>
</comment>
<evidence type="ECO:0000313" key="10">
    <source>
        <dbReference type="Proteomes" id="UP000267268"/>
    </source>
</evidence>
<evidence type="ECO:0000256" key="8">
    <source>
        <dbReference type="SAM" id="Phobius"/>
    </source>
</evidence>
<feature type="transmembrane region" description="Helical" evidence="8">
    <location>
        <begin position="230"/>
        <end position="254"/>
    </location>
</feature>
<dbReference type="EMBL" id="CP034562">
    <property type="protein sequence ID" value="AZQ61775.1"/>
    <property type="molecule type" value="Genomic_DNA"/>
</dbReference>
<feature type="transmembrane region" description="Helical" evidence="8">
    <location>
        <begin position="505"/>
        <end position="525"/>
    </location>
</feature>
<dbReference type="Pfam" id="PF02386">
    <property type="entry name" value="TrkH"/>
    <property type="match status" value="1"/>
</dbReference>
<sequence>MSDHTKYKFLKFILRTHKTIISEREEWIRKLKNKLDKNLPFFELIIGASAFISLVYTQGFNLSELEVISWIKYDRWIVTFYAFLIILKLLLVKEKVFTKEHFMDIIFLSMILGILYYRLFILHNYDHPVYHKLGWEAYIISVQVTMIIASLVSLANNRSYWLFFTANSTTMIIGSLLIIVVLGTILLKLPEATTQPISWVDAWFTAMSAVCVTGLAPFNIAEVLTFKGQLILMFLFQIGGLGVVSLTTFIALAIQKGVKTKEEFVIQDMMESESISSSALILKRIVHITVIVELIGAVCLFFAWSDLDLLLDDLIFKSIFHSISAFCNAGFSNFHDGLQDERLAVDWFSGSIIMLLIIIGGLGFRTYHEVLRRKKKFQRHLSLQSRLSLQGTAVLIVVGTIGIYLTDISYWNEKSFSDGLLQTLFTSVTCRTAGFSVVEIGDLSVATVMMMILLMYIGGAPNSTAGGVKVTTVYVLLKYFFAQIRGNDHVHVGWNTIKEASIRRAIIVFMMSIMLSFISLFILTISEAGVPPEDILFEYFSALGTAGLSRGITGELSVLGKFLISFVMFSGKIGLFTLVSLLGENNDNFKYRYPEAQILVG</sequence>
<evidence type="ECO:0000256" key="3">
    <source>
        <dbReference type="ARBA" id="ARBA00022475"/>
    </source>
</evidence>
<feature type="transmembrane region" description="Helical" evidence="8">
    <location>
        <begin position="285"/>
        <end position="307"/>
    </location>
</feature>
<keyword evidence="4 8" id="KW-0812">Transmembrane</keyword>
<dbReference type="GO" id="GO:0005886">
    <property type="term" value="C:plasma membrane"/>
    <property type="evidence" value="ECO:0007669"/>
    <property type="project" value="UniProtKB-SubCell"/>
</dbReference>
<gene>
    <name evidence="9" type="ORF">EI427_05860</name>
</gene>
<dbReference type="RefSeq" id="WP_126612613.1">
    <property type="nucleotide sequence ID" value="NZ_CP034562.1"/>
</dbReference>
<name>A0A3S9P0S3_9BACT</name>
<evidence type="ECO:0000256" key="2">
    <source>
        <dbReference type="ARBA" id="ARBA00022448"/>
    </source>
</evidence>
<keyword evidence="3" id="KW-1003">Cell membrane</keyword>
<dbReference type="InterPro" id="IPR003445">
    <property type="entry name" value="Cat_transpt"/>
</dbReference>
<feature type="transmembrane region" description="Helical" evidence="8">
    <location>
        <begin position="562"/>
        <end position="582"/>
    </location>
</feature>
<organism evidence="9 10">
    <name type="scientific">Flammeovirga pectinis</name>
    <dbReference type="NCBI Taxonomy" id="2494373"/>
    <lineage>
        <taxon>Bacteria</taxon>
        <taxon>Pseudomonadati</taxon>
        <taxon>Bacteroidota</taxon>
        <taxon>Cytophagia</taxon>
        <taxon>Cytophagales</taxon>
        <taxon>Flammeovirgaceae</taxon>
        <taxon>Flammeovirga</taxon>
    </lineage>
</organism>
<accession>A0A3S9P0S3</accession>
<feature type="transmembrane region" description="Helical" evidence="8">
    <location>
        <begin position="76"/>
        <end position="93"/>
    </location>
</feature>
<keyword evidence="10" id="KW-1185">Reference proteome</keyword>
<dbReference type="AlphaFoldDB" id="A0A3S9P0S3"/>
<evidence type="ECO:0000313" key="9">
    <source>
        <dbReference type="EMBL" id="AZQ61775.1"/>
    </source>
</evidence>
<evidence type="ECO:0000256" key="7">
    <source>
        <dbReference type="ARBA" id="ARBA00023136"/>
    </source>
</evidence>
<feature type="transmembrane region" description="Helical" evidence="8">
    <location>
        <begin position="137"/>
        <end position="155"/>
    </location>
</feature>
<protein>
    <recommendedName>
        <fullName evidence="11">Potassium transporter</fullName>
    </recommendedName>
</protein>
<dbReference type="GO" id="GO:0030001">
    <property type="term" value="P:metal ion transport"/>
    <property type="evidence" value="ECO:0007669"/>
    <property type="project" value="UniProtKB-ARBA"/>
</dbReference>
<reference evidence="9 10" key="1">
    <citation type="submission" date="2018-12" db="EMBL/GenBank/DDBJ databases">
        <title>Flammeovirga pectinis sp. nov., isolated from the gut of the Korean scallop, Patinopecten yessoensis.</title>
        <authorList>
            <person name="Bae J.-W."/>
            <person name="Jeong Y.-S."/>
            <person name="Kang W."/>
        </authorList>
    </citation>
    <scope>NUCLEOTIDE SEQUENCE [LARGE SCALE GENOMIC DNA]</scope>
    <source>
        <strain evidence="9 10">L12M1</strain>
    </source>
</reference>
<dbReference type="PANTHER" id="PTHR32024:SF1">
    <property type="entry name" value="KTR SYSTEM POTASSIUM UPTAKE PROTEIN B"/>
    <property type="match status" value="1"/>
</dbReference>
<keyword evidence="2" id="KW-0813">Transport</keyword>
<feature type="transmembrane region" description="Helical" evidence="8">
    <location>
        <begin position="387"/>
        <end position="406"/>
    </location>
</feature>
<feature type="transmembrane region" description="Helical" evidence="8">
    <location>
        <begin position="347"/>
        <end position="367"/>
    </location>
</feature>
<proteinExistence type="predicted"/>
<feature type="transmembrane region" description="Helical" evidence="8">
    <location>
        <begin position="162"/>
        <end position="187"/>
    </location>
</feature>
<keyword evidence="6" id="KW-0406">Ion transport</keyword>
<evidence type="ECO:0000256" key="4">
    <source>
        <dbReference type="ARBA" id="ARBA00022692"/>
    </source>
</evidence>
<feature type="transmembrane region" description="Helical" evidence="8">
    <location>
        <begin position="39"/>
        <end position="56"/>
    </location>
</feature>
<dbReference type="GO" id="GO:0008324">
    <property type="term" value="F:monoatomic cation transmembrane transporter activity"/>
    <property type="evidence" value="ECO:0007669"/>
    <property type="project" value="InterPro"/>
</dbReference>
<dbReference type="Proteomes" id="UP000267268">
    <property type="component" value="Chromosome 1"/>
</dbReference>
<evidence type="ECO:0000256" key="1">
    <source>
        <dbReference type="ARBA" id="ARBA00004651"/>
    </source>
</evidence>
<feature type="transmembrane region" description="Helical" evidence="8">
    <location>
        <begin position="105"/>
        <end position="125"/>
    </location>
</feature>
<dbReference type="KEGG" id="fll:EI427_05860"/>
<keyword evidence="7 8" id="KW-0472">Membrane</keyword>